<protein>
    <recommendedName>
        <fullName evidence="1">Bacterial bifunctional deaminase-reductase C-terminal domain-containing protein</fullName>
    </recommendedName>
</protein>
<dbReference type="Proteomes" id="UP000321532">
    <property type="component" value="Unassembled WGS sequence"/>
</dbReference>
<gene>
    <name evidence="2" type="primary">yyaP</name>
    <name evidence="2" type="ORF">AAE02nite_33900</name>
</gene>
<dbReference type="GO" id="GO:0009231">
    <property type="term" value="P:riboflavin biosynthetic process"/>
    <property type="evidence" value="ECO:0007669"/>
    <property type="project" value="InterPro"/>
</dbReference>
<evidence type="ECO:0000259" key="1">
    <source>
        <dbReference type="Pfam" id="PF01872"/>
    </source>
</evidence>
<evidence type="ECO:0000313" key="2">
    <source>
        <dbReference type="EMBL" id="GEO05726.1"/>
    </source>
</evidence>
<organism evidence="2 3">
    <name type="scientific">Adhaeribacter aerolatus</name>
    <dbReference type="NCBI Taxonomy" id="670289"/>
    <lineage>
        <taxon>Bacteria</taxon>
        <taxon>Pseudomonadati</taxon>
        <taxon>Bacteroidota</taxon>
        <taxon>Cytophagia</taxon>
        <taxon>Cytophagales</taxon>
        <taxon>Hymenobacteraceae</taxon>
        <taxon>Adhaeribacter</taxon>
    </lineage>
</organism>
<dbReference type="EMBL" id="BJYS01000026">
    <property type="protein sequence ID" value="GEO05726.1"/>
    <property type="molecule type" value="Genomic_DNA"/>
</dbReference>
<dbReference type="Gene3D" id="3.40.430.10">
    <property type="entry name" value="Dihydrofolate Reductase, subunit A"/>
    <property type="match status" value="1"/>
</dbReference>
<dbReference type="InterPro" id="IPR050765">
    <property type="entry name" value="Riboflavin_Biosynth_HTPR"/>
</dbReference>
<dbReference type="InterPro" id="IPR002734">
    <property type="entry name" value="RibDG_C"/>
</dbReference>
<keyword evidence="3" id="KW-1185">Reference proteome</keyword>
<dbReference type="Pfam" id="PF01872">
    <property type="entry name" value="RibD_C"/>
    <property type="match status" value="1"/>
</dbReference>
<name>A0A512B198_9BACT</name>
<reference evidence="2 3" key="1">
    <citation type="submission" date="2019-07" db="EMBL/GenBank/DDBJ databases">
        <title>Whole genome shotgun sequence of Adhaeribacter aerolatus NBRC 106133.</title>
        <authorList>
            <person name="Hosoyama A."/>
            <person name="Uohara A."/>
            <person name="Ohji S."/>
            <person name="Ichikawa N."/>
        </authorList>
    </citation>
    <scope>NUCLEOTIDE SEQUENCE [LARGE SCALE GENOMIC DNA]</scope>
    <source>
        <strain evidence="2 3">NBRC 106133</strain>
    </source>
</reference>
<accession>A0A512B198</accession>
<dbReference type="PANTHER" id="PTHR38011:SF11">
    <property type="entry name" value="2,5-DIAMINO-6-RIBOSYLAMINO-4(3H)-PYRIMIDINONE 5'-PHOSPHATE REDUCTASE"/>
    <property type="match status" value="1"/>
</dbReference>
<dbReference type="AlphaFoldDB" id="A0A512B198"/>
<dbReference type="PANTHER" id="PTHR38011">
    <property type="entry name" value="DIHYDROFOLATE REDUCTASE FAMILY PROTEIN (AFU_ORTHOLOGUE AFUA_8G06820)"/>
    <property type="match status" value="1"/>
</dbReference>
<feature type="domain" description="Bacterial bifunctional deaminase-reductase C-terminal" evidence="1">
    <location>
        <begin position="2"/>
        <end position="162"/>
    </location>
</feature>
<proteinExistence type="predicted"/>
<comment type="caution">
    <text evidence="2">The sequence shown here is derived from an EMBL/GenBank/DDBJ whole genome shotgun (WGS) entry which is preliminary data.</text>
</comment>
<sequence>MRKIILNLAVSLDSLIEGPNGEFDWCFTDQDYGMTPFLESIDTVIFGRKSYELMLQYEAEPYPGKSKYVFSHQLQTKVLNTQVVAGNVKEVVNQIRRQPGKNIWLFGGAELTRDFLNADLVDELQLSIHPIILGQGKPLFIDIQERKHFRFTDAKTYSSGLVQVFYERDALLPGKV</sequence>
<dbReference type="OrthoDB" id="195113at2"/>
<dbReference type="GO" id="GO:0008703">
    <property type="term" value="F:5-amino-6-(5-phosphoribosylamino)uracil reductase activity"/>
    <property type="evidence" value="ECO:0007669"/>
    <property type="project" value="InterPro"/>
</dbReference>
<dbReference type="SUPFAM" id="SSF53597">
    <property type="entry name" value="Dihydrofolate reductase-like"/>
    <property type="match status" value="1"/>
</dbReference>
<dbReference type="InterPro" id="IPR024072">
    <property type="entry name" value="DHFR-like_dom_sf"/>
</dbReference>
<dbReference type="RefSeq" id="WP_146900343.1">
    <property type="nucleotide sequence ID" value="NZ_BJYS01000026.1"/>
</dbReference>
<evidence type="ECO:0000313" key="3">
    <source>
        <dbReference type="Proteomes" id="UP000321532"/>
    </source>
</evidence>